<dbReference type="EMBL" id="CM037151">
    <property type="protein sequence ID" value="KAH7842236.1"/>
    <property type="molecule type" value="Genomic_DNA"/>
</dbReference>
<name>A0ACB7XMS8_9ERIC</name>
<evidence type="ECO:0000313" key="2">
    <source>
        <dbReference type="Proteomes" id="UP000828048"/>
    </source>
</evidence>
<gene>
    <name evidence="1" type="ORF">Vadar_003011</name>
</gene>
<accession>A0ACB7XMS8</accession>
<protein>
    <submittedName>
        <fullName evidence="1">Uncharacterized protein</fullName>
    </submittedName>
</protein>
<sequence length="202" mass="23101">MDSALIVDLTGSAGGLALFWKGKSSITLVKLCSWFIDVKVFDPVLNKSWRLVNVYFSSEDNERKLQWDFFVHYKTCLGDDWIIWGDMNDILSPQEKQGGLARPSWSFRGFKKFVDDCGLVDLGFSGYPFTWRNNRCGDEYVQERLDRVLATPSWCLLFDQASVTHLDTVGSNHSAILLNLKSIPARCRVPFGLMLVGWRMMK</sequence>
<proteinExistence type="predicted"/>
<comment type="caution">
    <text evidence="1">The sequence shown here is derived from an EMBL/GenBank/DDBJ whole genome shotgun (WGS) entry which is preliminary data.</text>
</comment>
<organism evidence="1 2">
    <name type="scientific">Vaccinium darrowii</name>
    <dbReference type="NCBI Taxonomy" id="229202"/>
    <lineage>
        <taxon>Eukaryota</taxon>
        <taxon>Viridiplantae</taxon>
        <taxon>Streptophyta</taxon>
        <taxon>Embryophyta</taxon>
        <taxon>Tracheophyta</taxon>
        <taxon>Spermatophyta</taxon>
        <taxon>Magnoliopsida</taxon>
        <taxon>eudicotyledons</taxon>
        <taxon>Gunneridae</taxon>
        <taxon>Pentapetalae</taxon>
        <taxon>asterids</taxon>
        <taxon>Ericales</taxon>
        <taxon>Ericaceae</taxon>
        <taxon>Vaccinioideae</taxon>
        <taxon>Vaccinieae</taxon>
        <taxon>Vaccinium</taxon>
    </lineage>
</organism>
<evidence type="ECO:0000313" key="1">
    <source>
        <dbReference type="EMBL" id="KAH7842236.1"/>
    </source>
</evidence>
<reference evidence="1 2" key="1">
    <citation type="journal article" date="2021" name="Hortic Res">
        <title>High-quality reference genome and annotation aids understanding of berry development for evergreen blueberry (Vaccinium darrowii).</title>
        <authorList>
            <person name="Yu J."/>
            <person name="Hulse-Kemp A.M."/>
            <person name="Babiker E."/>
            <person name="Staton M."/>
        </authorList>
    </citation>
    <scope>NUCLEOTIDE SEQUENCE [LARGE SCALE GENOMIC DNA]</scope>
    <source>
        <strain evidence="2">cv. NJ 8807/NJ 8810</strain>
        <tissue evidence="1">Young leaf</tissue>
    </source>
</reference>
<dbReference type="Proteomes" id="UP000828048">
    <property type="component" value="Chromosome 1"/>
</dbReference>
<keyword evidence="2" id="KW-1185">Reference proteome</keyword>